<organism evidence="8 9">
    <name type="scientific">Morella rubra</name>
    <name type="common">Chinese bayberry</name>
    <dbReference type="NCBI Taxonomy" id="262757"/>
    <lineage>
        <taxon>Eukaryota</taxon>
        <taxon>Viridiplantae</taxon>
        <taxon>Streptophyta</taxon>
        <taxon>Embryophyta</taxon>
        <taxon>Tracheophyta</taxon>
        <taxon>Spermatophyta</taxon>
        <taxon>Magnoliopsida</taxon>
        <taxon>eudicotyledons</taxon>
        <taxon>Gunneridae</taxon>
        <taxon>Pentapetalae</taxon>
        <taxon>rosids</taxon>
        <taxon>fabids</taxon>
        <taxon>Fagales</taxon>
        <taxon>Myricaceae</taxon>
        <taxon>Morella</taxon>
    </lineage>
</organism>
<evidence type="ECO:0000256" key="5">
    <source>
        <dbReference type="ARBA" id="ARBA00023242"/>
    </source>
</evidence>
<evidence type="ECO:0000259" key="7">
    <source>
        <dbReference type="PROSITE" id="PS50888"/>
    </source>
</evidence>
<feature type="compositionally biased region" description="Basic and acidic residues" evidence="6">
    <location>
        <begin position="161"/>
        <end position="172"/>
    </location>
</feature>
<dbReference type="FunFam" id="4.10.280.10:FF:000022">
    <property type="entry name" value="Basic helix-loop-helix transcription factor"/>
    <property type="match status" value="1"/>
</dbReference>
<dbReference type="SUPFAM" id="SSF47459">
    <property type="entry name" value="HLH, helix-loop-helix DNA-binding domain"/>
    <property type="match status" value="1"/>
</dbReference>
<dbReference type="SMART" id="SM00353">
    <property type="entry name" value="HLH"/>
    <property type="match status" value="1"/>
</dbReference>
<dbReference type="Proteomes" id="UP000516437">
    <property type="component" value="Chromosome 7"/>
</dbReference>
<evidence type="ECO:0000256" key="4">
    <source>
        <dbReference type="ARBA" id="ARBA00023163"/>
    </source>
</evidence>
<dbReference type="PROSITE" id="PS50888">
    <property type="entry name" value="BHLH"/>
    <property type="match status" value="1"/>
</dbReference>
<dbReference type="GO" id="GO:0005634">
    <property type="term" value="C:nucleus"/>
    <property type="evidence" value="ECO:0007669"/>
    <property type="project" value="UniProtKB-SubCell"/>
</dbReference>
<evidence type="ECO:0000256" key="2">
    <source>
        <dbReference type="ARBA" id="ARBA00023015"/>
    </source>
</evidence>
<evidence type="ECO:0000256" key="1">
    <source>
        <dbReference type="ARBA" id="ARBA00004123"/>
    </source>
</evidence>
<evidence type="ECO:0000313" key="8">
    <source>
        <dbReference type="EMBL" id="KAB1208378.1"/>
    </source>
</evidence>
<comment type="subcellular location">
    <subcellularLocation>
        <location evidence="1">Nucleus</location>
    </subcellularLocation>
</comment>
<dbReference type="InterPro" id="IPR045843">
    <property type="entry name" value="IND-like"/>
</dbReference>
<keyword evidence="5" id="KW-0539">Nucleus</keyword>
<dbReference type="InterPro" id="IPR011598">
    <property type="entry name" value="bHLH_dom"/>
</dbReference>
<dbReference type="GO" id="GO:0000978">
    <property type="term" value="F:RNA polymerase II cis-regulatory region sequence-specific DNA binding"/>
    <property type="evidence" value="ECO:0007669"/>
    <property type="project" value="TreeGrafter"/>
</dbReference>
<comment type="caution">
    <text evidence="8">The sequence shown here is derived from an EMBL/GenBank/DDBJ whole genome shotgun (WGS) entry which is preliminary data.</text>
</comment>
<gene>
    <name evidence="8" type="ORF">CJ030_MR7G001347</name>
</gene>
<dbReference type="EMBL" id="RXIC02000025">
    <property type="protein sequence ID" value="KAB1208378.1"/>
    <property type="molecule type" value="Genomic_DNA"/>
</dbReference>
<reference evidence="8 9" key="1">
    <citation type="journal article" date="2019" name="Plant Biotechnol. J.">
        <title>The red bayberry genome and genetic basis of sex determination.</title>
        <authorList>
            <person name="Jia H.M."/>
            <person name="Jia H.J."/>
            <person name="Cai Q.L."/>
            <person name="Wang Y."/>
            <person name="Zhao H.B."/>
            <person name="Yang W.F."/>
            <person name="Wang G.Y."/>
            <person name="Li Y.H."/>
            <person name="Zhan D.L."/>
            <person name="Shen Y.T."/>
            <person name="Niu Q.F."/>
            <person name="Chang L."/>
            <person name="Qiu J."/>
            <person name="Zhao L."/>
            <person name="Xie H.B."/>
            <person name="Fu W.Y."/>
            <person name="Jin J."/>
            <person name="Li X.W."/>
            <person name="Jiao Y."/>
            <person name="Zhou C.C."/>
            <person name="Tu T."/>
            <person name="Chai C.Y."/>
            <person name="Gao J.L."/>
            <person name="Fan L.J."/>
            <person name="van de Weg E."/>
            <person name="Wang J.Y."/>
            <person name="Gao Z.S."/>
        </authorList>
    </citation>
    <scope>NUCLEOTIDE SEQUENCE [LARGE SCALE GENOMIC DNA]</scope>
    <source>
        <tissue evidence="8">Leaves</tissue>
    </source>
</reference>
<dbReference type="GO" id="GO:0000981">
    <property type="term" value="F:DNA-binding transcription factor activity, RNA polymerase II-specific"/>
    <property type="evidence" value="ECO:0007669"/>
    <property type="project" value="TreeGrafter"/>
</dbReference>
<feature type="compositionally biased region" description="Basic residues" evidence="6">
    <location>
        <begin position="203"/>
        <end position="215"/>
    </location>
</feature>
<protein>
    <submittedName>
        <fullName evidence="8">Transcription factor bHLH84</fullName>
    </submittedName>
</protein>
<keyword evidence="9" id="KW-1185">Reference proteome</keyword>
<dbReference type="AlphaFoldDB" id="A0A6A1V915"/>
<dbReference type="GO" id="GO:0048766">
    <property type="term" value="P:root hair initiation"/>
    <property type="evidence" value="ECO:0007669"/>
    <property type="project" value="UniProtKB-ARBA"/>
</dbReference>
<feature type="domain" description="BHLH" evidence="7">
    <location>
        <begin position="275"/>
        <end position="324"/>
    </location>
</feature>
<dbReference type="Gene3D" id="4.10.280.10">
    <property type="entry name" value="Helix-loop-helix DNA-binding domain"/>
    <property type="match status" value="1"/>
</dbReference>
<sequence length="359" mass="39146">MEPMRAVTEGEWGSLSGMYTSEEADFMAQLLNSNASLPNELTGDSSLGVPSTFWPGHESNTNVEGLSESSYYSSYMAHSNFYSFSPGSSYNGGNSSQQSYCLNDCQPILASNESTMSMEFCMVDVKNPSSFLVEGDDSLNQEKSVGNEEESAGKAPAAVIPEKDLQRQKESEMASPEAIPEENCSNPPENSKKRSRSSGDVRKNKRVVQSKKNRKASNTEEDSNAGLNGQSSSSCSSEDYCNASEELNKGVTSSLNTKGPASSGLSGKTRASRGSATDPQSLYARKRRERINERLRILQNLVPNGTKVDISTMLEEAVQYVKFLQLQIKLLSSDDLWMYAPIAYNGMNIGLDLKINPPC</sequence>
<dbReference type="OrthoDB" id="651283at2759"/>
<dbReference type="PANTHER" id="PTHR16223">
    <property type="entry name" value="TRANSCRIPTION FACTOR BHLH83-RELATED"/>
    <property type="match status" value="1"/>
</dbReference>
<accession>A0A6A1V915</accession>
<name>A0A6A1V915_9ROSI</name>
<dbReference type="Pfam" id="PF00010">
    <property type="entry name" value="HLH"/>
    <property type="match status" value="1"/>
</dbReference>
<feature type="compositionally biased region" description="Polar residues" evidence="6">
    <location>
        <begin position="250"/>
        <end position="266"/>
    </location>
</feature>
<dbReference type="PANTHER" id="PTHR16223:SF274">
    <property type="entry name" value="TRANSCRIPTION FACTOR BHLH84"/>
    <property type="match status" value="1"/>
</dbReference>
<evidence type="ECO:0000256" key="3">
    <source>
        <dbReference type="ARBA" id="ARBA00023125"/>
    </source>
</evidence>
<keyword evidence="3" id="KW-0238">DNA-binding</keyword>
<proteinExistence type="predicted"/>
<keyword evidence="4" id="KW-0804">Transcription</keyword>
<keyword evidence="2" id="KW-0805">Transcription regulation</keyword>
<dbReference type="InterPro" id="IPR036638">
    <property type="entry name" value="HLH_DNA-bd_sf"/>
</dbReference>
<feature type="region of interest" description="Disordered" evidence="6">
    <location>
        <begin position="142"/>
        <end position="287"/>
    </location>
</feature>
<dbReference type="GO" id="GO:0046983">
    <property type="term" value="F:protein dimerization activity"/>
    <property type="evidence" value="ECO:0007669"/>
    <property type="project" value="InterPro"/>
</dbReference>
<evidence type="ECO:0000256" key="6">
    <source>
        <dbReference type="SAM" id="MobiDB-lite"/>
    </source>
</evidence>
<dbReference type="CDD" id="cd11454">
    <property type="entry name" value="bHLH_AtIND_like"/>
    <property type="match status" value="1"/>
</dbReference>
<evidence type="ECO:0000313" key="9">
    <source>
        <dbReference type="Proteomes" id="UP000516437"/>
    </source>
</evidence>